<name>A0A9D3MXH7_ANGAN</name>
<accession>A0A9D3MXH7</accession>
<feature type="compositionally biased region" description="Polar residues" evidence="1">
    <location>
        <begin position="84"/>
        <end position="99"/>
    </location>
</feature>
<dbReference type="EMBL" id="JAFIRN010000002">
    <property type="protein sequence ID" value="KAG5855621.1"/>
    <property type="molecule type" value="Genomic_DNA"/>
</dbReference>
<sequence length="120" mass="13512">LTSVLTHRPSELFCRSCKIKHPPVYVVSAFLSLQDNLFYISSMHPGKKRDGRRSVNSGVLSSNLPRFHCHKPPLSFLDCPFSESKNLQTSPAQLSSASRKSLPRLPERVSSEIYCVPQKQ</sequence>
<feature type="region of interest" description="Disordered" evidence="1">
    <location>
        <begin position="84"/>
        <end position="104"/>
    </location>
</feature>
<gene>
    <name evidence="2" type="ORF">ANANG_G00051030</name>
</gene>
<evidence type="ECO:0000256" key="1">
    <source>
        <dbReference type="SAM" id="MobiDB-lite"/>
    </source>
</evidence>
<reference evidence="2" key="1">
    <citation type="submission" date="2021-01" db="EMBL/GenBank/DDBJ databases">
        <title>A chromosome-scale assembly of European eel, Anguilla anguilla.</title>
        <authorList>
            <person name="Henkel C."/>
            <person name="Jong-Raadsen S.A."/>
            <person name="Dufour S."/>
            <person name="Weltzien F.-A."/>
            <person name="Palstra A.P."/>
            <person name="Pelster B."/>
            <person name="Spaink H.P."/>
            <person name="Van Den Thillart G.E."/>
            <person name="Jansen H."/>
            <person name="Zahm M."/>
            <person name="Klopp C."/>
            <person name="Cedric C."/>
            <person name="Louis A."/>
            <person name="Berthelot C."/>
            <person name="Parey E."/>
            <person name="Roest Crollius H."/>
            <person name="Montfort J."/>
            <person name="Robinson-Rechavi M."/>
            <person name="Bucao C."/>
            <person name="Bouchez O."/>
            <person name="Gislard M."/>
            <person name="Lluch J."/>
            <person name="Milhes M."/>
            <person name="Lampietro C."/>
            <person name="Lopez Roques C."/>
            <person name="Donnadieu C."/>
            <person name="Braasch I."/>
            <person name="Desvignes T."/>
            <person name="Postlethwait J."/>
            <person name="Bobe J."/>
            <person name="Guiguen Y."/>
            <person name="Dirks R."/>
        </authorList>
    </citation>
    <scope>NUCLEOTIDE SEQUENCE</scope>
    <source>
        <strain evidence="2">Tag_6206</strain>
        <tissue evidence="2">Liver</tissue>
    </source>
</reference>
<evidence type="ECO:0000313" key="2">
    <source>
        <dbReference type="EMBL" id="KAG5855621.1"/>
    </source>
</evidence>
<proteinExistence type="predicted"/>
<evidence type="ECO:0000313" key="3">
    <source>
        <dbReference type="Proteomes" id="UP001044222"/>
    </source>
</evidence>
<protein>
    <submittedName>
        <fullName evidence="2">Uncharacterized protein</fullName>
    </submittedName>
</protein>
<dbReference type="AlphaFoldDB" id="A0A9D3MXH7"/>
<organism evidence="2 3">
    <name type="scientific">Anguilla anguilla</name>
    <name type="common">European freshwater eel</name>
    <name type="synonym">Muraena anguilla</name>
    <dbReference type="NCBI Taxonomy" id="7936"/>
    <lineage>
        <taxon>Eukaryota</taxon>
        <taxon>Metazoa</taxon>
        <taxon>Chordata</taxon>
        <taxon>Craniata</taxon>
        <taxon>Vertebrata</taxon>
        <taxon>Euteleostomi</taxon>
        <taxon>Actinopterygii</taxon>
        <taxon>Neopterygii</taxon>
        <taxon>Teleostei</taxon>
        <taxon>Anguilliformes</taxon>
        <taxon>Anguillidae</taxon>
        <taxon>Anguilla</taxon>
    </lineage>
</organism>
<feature type="non-terminal residue" evidence="2">
    <location>
        <position position="1"/>
    </location>
</feature>
<comment type="caution">
    <text evidence="2">The sequence shown here is derived from an EMBL/GenBank/DDBJ whole genome shotgun (WGS) entry which is preliminary data.</text>
</comment>
<dbReference type="Proteomes" id="UP001044222">
    <property type="component" value="Unassembled WGS sequence"/>
</dbReference>
<keyword evidence="3" id="KW-1185">Reference proteome</keyword>